<keyword evidence="6" id="KW-0732">Signal</keyword>
<keyword evidence="8" id="KW-0143">Chaperone</keyword>
<dbReference type="SUPFAM" id="SSF52266">
    <property type="entry name" value="SGNH hydrolase"/>
    <property type="match status" value="1"/>
</dbReference>
<protein>
    <recommendedName>
        <fullName evidence="3">Neuroendocrine protein 7B2</fullName>
    </recommendedName>
</protein>
<keyword evidence="10" id="KW-0812">Transmembrane</keyword>
<evidence type="ECO:0000256" key="9">
    <source>
        <dbReference type="SAM" id="MobiDB-lite"/>
    </source>
</evidence>
<dbReference type="GO" id="GO:0046883">
    <property type="term" value="P:regulation of hormone secretion"/>
    <property type="evidence" value="ECO:0007669"/>
    <property type="project" value="TreeGrafter"/>
</dbReference>
<evidence type="ECO:0000256" key="2">
    <source>
        <dbReference type="ARBA" id="ARBA00006348"/>
    </source>
</evidence>
<dbReference type="GO" id="GO:0007218">
    <property type="term" value="P:neuropeptide signaling pathway"/>
    <property type="evidence" value="ECO:0007669"/>
    <property type="project" value="InterPro"/>
</dbReference>
<keyword evidence="5" id="KW-0964">Secreted</keyword>
<feature type="transmembrane region" description="Helical" evidence="10">
    <location>
        <begin position="257"/>
        <end position="279"/>
    </location>
</feature>
<dbReference type="Pfam" id="PF05281">
    <property type="entry name" value="Secretogranin_V"/>
    <property type="match status" value="1"/>
</dbReference>
<dbReference type="GO" id="GO:0005576">
    <property type="term" value="C:extracellular region"/>
    <property type="evidence" value="ECO:0007669"/>
    <property type="project" value="UniProtKB-SubCell"/>
</dbReference>
<dbReference type="InterPro" id="IPR007945">
    <property type="entry name" value="Secretogranin_V"/>
</dbReference>
<dbReference type="PANTHER" id="PTHR12738:SF0">
    <property type="entry name" value="NEUROENDOCRINE PROTEIN 7B2"/>
    <property type="match status" value="1"/>
</dbReference>
<keyword evidence="10" id="KW-1133">Transmembrane helix</keyword>
<name>A0AAN7QNV4_9COLE</name>
<dbReference type="GO" id="GO:0030234">
    <property type="term" value="F:enzyme regulator activity"/>
    <property type="evidence" value="ECO:0007669"/>
    <property type="project" value="TreeGrafter"/>
</dbReference>
<sequence>MEIKNLRKENQEILDKVESEAVRSKFNVKRKNKSIQTEKNCNDTAIQTAYKTVSSYIQTDLNINDVTTQVKVKSTKKQHKSSFDKRKETSEPMSQSKCNSIINISTSTAADKKSDKSLFMELAEANFDTLSSTSTSADTPRANMKARVKHNKSPATKKQSVLILGDSQARNMRVILKWLLNTSAIEVLNIFKPNGLLEDVICDVKRLTRDFTLYDFVVVMGGSNNAFNGVKLDTIRVVNALREFTLTFNIIPVIRPFGSFITMKAFIILFGFIAGAISYMPSGKESLLTDIFLQEVMNRMGKDFSDIYLDFPDNRMVMGPRSIGKDVEEEQFFPVDYDALSENNLHPSLRDQEFLQQSNLWGSQFVSGGAGEGIQRLKPEGTFKNKQEIKTDATLPAYCTPPNPCPLGYTAEQGCLEQFENTASFSRRYQAAQDCMCDSEHMFDCPSPSDSSSEDDTIDALNDLEFNRFLQRTMQDDSSFQHKNLVAKKFKETTKSYNENPFLAGERLPVAAKKGTNVYV</sequence>
<accession>A0AAN7QNV4</accession>
<evidence type="ECO:0000256" key="1">
    <source>
        <dbReference type="ARBA" id="ARBA00004613"/>
    </source>
</evidence>
<keyword evidence="4" id="KW-0813">Transport</keyword>
<keyword evidence="10" id="KW-0472">Membrane</keyword>
<evidence type="ECO:0000256" key="10">
    <source>
        <dbReference type="SAM" id="Phobius"/>
    </source>
</evidence>
<evidence type="ECO:0000256" key="3">
    <source>
        <dbReference type="ARBA" id="ARBA00019589"/>
    </source>
</evidence>
<dbReference type="EMBL" id="JARPUR010000001">
    <property type="protein sequence ID" value="KAK4886773.1"/>
    <property type="molecule type" value="Genomic_DNA"/>
</dbReference>
<organism evidence="11 12">
    <name type="scientific">Aquatica leii</name>
    <dbReference type="NCBI Taxonomy" id="1421715"/>
    <lineage>
        <taxon>Eukaryota</taxon>
        <taxon>Metazoa</taxon>
        <taxon>Ecdysozoa</taxon>
        <taxon>Arthropoda</taxon>
        <taxon>Hexapoda</taxon>
        <taxon>Insecta</taxon>
        <taxon>Pterygota</taxon>
        <taxon>Neoptera</taxon>
        <taxon>Endopterygota</taxon>
        <taxon>Coleoptera</taxon>
        <taxon>Polyphaga</taxon>
        <taxon>Elateriformia</taxon>
        <taxon>Elateroidea</taxon>
        <taxon>Lampyridae</taxon>
        <taxon>Luciolinae</taxon>
        <taxon>Aquatica</taxon>
    </lineage>
</organism>
<comment type="similarity">
    <text evidence="2">Belongs to the 7B2 family.</text>
</comment>
<gene>
    <name evidence="11" type="ORF">RN001_003044</name>
</gene>
<evidence type="ECO:0000313" key="11">
    <source>
        <dbReference type="EMBL" id="KAK4886773.1"/>
    </source>
</evidence>
<keyword evidence="12" id="KW-1185">Reference proteome</keyword>
<evidence type="ECO:0000256" key="5">
    <source>
        <dbReference type="ARBA" id="ARBA00022525"/>
    </source>
</evidence>
<evidence type="ECO:0000256" key="6">
    <source>
        <dbReference type="ARBA" id="ARBA00022729"/>
    </source>
</evidence>
<keyword evidence="7" id="KW-1015">Disulfide bond</keyword>
<evidence type="ECO:0000256" key="4">
    <source>
        <dbReference type="ARBA" id="ARBA00022448"/>
    </source>
</evidence>
<proteinExistence type="inferred from homology"/>
<evidence type="ECO:0000256" key="8">
    <source>
        <dbReference type="ARBA" id="ARBA00023186"/>
    </source>
</evidence>
<evidence type="ECO:0000256" key="7">
    <source>
        <dbReference type="ARBA" id="ARBA00023157"/>
    </source>
</evidence>
<dbReference type="PANTHER" id="PTHR12738">
    <property type="entry name" value="NEUROENDOCRINE PROTEIN 7B2"/>
    <property type="match status" value="1"/>
</dbReference>
<comment type="caution">
    <text evidence="11">The sequence shown here is derived from an EMBL/GenBank/DDBJ whole genome shotgun (WGS) entry which is preliminary data.</text>
</comment>
<dbReference type="Proteomes" id="UP001353858">
    <property type="component" value="Unassembled WGS sequence"/>
</dbReference>
<dbReference type="AlphaFoldDB" id="A0AAN7QNV4"/>
<feature type="region of interest" description="Disordered" evidence="9">
    <location>
        <begin position="74"/>
        <end position="96"/>
    </location>
</feature>
<dbReference type="GO" id="GO:0030141">
    <property type="term" value="C:secretory granule"/>
    <property type="evidence" value="ECO:0007669"/>
    <property type="project" value="InterPro"/>
</dbReference>
<evidence type="ECO:0000313" key="12">
    <source>
        <dbReference type="Proteomes" id="UP001353858"/>
    </source>
</evidence>
<comment type="subcellular location">
    <subcellularLocation>
        <location evidence="1">Secreted</location>
    </subcellularLocation>
</comment>
<reference evidence="12" key="1">
    <citation type="submission" date="2023-01" db="EMBL/GenBank/DDBJ databases">
        <title>Key to firefly adult light organ development and bioluminescence: homeobox transcription factors regulate luciferase expression and transportation to peroxisome.</title>
        <authorList>
            <person name="Fu X."/>
        </authorList>
    </citation>
    <scope>NUCLEOTIDE SEQUENCE [LARGE SCALE GENOMIC DNA]</scope>
</reference>
<feature type="compositionally biased region" description="Basic and acidic residues" evidence="9">
    <location>
        <begin position="81"/>
        <end position="90"/>
    </location>
</feature>